<keyword evidence="2" id="KW-1185">Reference proteome</keyword>
<name>A0A1V6TGV0_9EURO</name>
<organism evidence="1 2">
    <name type="scientific">Penicillium steckii</name>
    <dbReference type="NCBI Taxonomy" id="303698"/>
    <lineage>
        <taxon>Eukaryota</taxon>
        <taxon>Fungi</taxon>
        <taxon>Dikarya</taxon>
        <taxon>Ascomycota</taxon>
        <taxon>Pezizomycotina</taxon>
        <taxon>Eurotiomycetes</taxon>
        <taxon>Eurotiomycetidae</taxon>
        <taxon>Eurotiales</taxon>
        <taxon>Aspergillaceae</taxon>
        <taxon>Penicillium</taxon>
    </lineage>
</organism>
<reference evidence="2" key="1">
    <citation type="journal article" date="2017" name="Nat. Microbiol.">
        <title>Global analysis of biosynthetic gene clusters reveals vast potential of secondary metabolite production in Penicillium species.</title>
        <authorList>
            <person name="Nielsen J.C."/>
            <person name="Grijseels S."/>
            <person name="Prigent S."/>
            <person name="Ji B."/>
            <person name="Dainat J."/>
            <person name="Nielsen K.F."/>
            <person name="Frisvad J.C."/>
            <person name="Workman M."/>
            <person name="Nielsen J."/>
        </authorList>
    </citation>
    <scope>NUCLEOTIDE SEQUENCE [LARGE SCALE GENOMIC DNA]</scope>
    <source>
        <strain evidence="2">IBT 24891</strain>
    </source>
</reference>
<dbReference type="AlphaFoldDB" id="A0A1V6TGV0"/>
<dbReference type="EMBL" id="MLKD01000006">
    <property type="protein sequence ID" value="OQE25130.1"/>
    <property type="molecule type" value="Genomic_DNA"/>
</dbReference>
<protein>
    <submittedName>
        <fullName evidence="1">Uncharacterized protein</fullName>
    </submittedName>
</protein>
<comment type="caution">
    <text evidence="1">The sequence shown here is derived from an EMBL/GenBank/DDBJ whole genome shotgun (WGS) entry which is preliminary data.</text>
</comment>
<dbReference type="Proteomes" id="UP000191285">
    <property type="component" value="Unassembled WGS sequence"/>
</dbReference>
<proteinExistence type="predicted"/>
<evidence type="ECO:0000313" key="1">
    <source>
        <dbReference type="EMBL" id="OQE25130.1"/>
    </source>
</evidence>
<sequence length="59" mass="6835">MRYSNQTRLFVETSYYDFLEQQLVAAAPGLIYRSRVPARTDINICIVFIKALDAFTTEN</sequence>
<gene>
    <name evidence="1" type="ORF">PENSTE_c006G01107</name>
</gene>
<accession>A0A1V6TGV0</accession>
<evidence type="ECO:0000313" key="2">
    <source>
        <dbReference type="Proteomes" id="UP000191285"/>
    </source>
</evidence>